<dbReference type="SUPFAM" id="SSF52540">
    <property type="entry name" value="P-loop containing nucleoside triphosphate hydrolases"/>
    <property type="match status" value="1"/>
</dbReference>
<dbReference type="AlphaFoldDB" id="A0A222ERE8"/>
<dbReference type="EMBL" id="CP022536">
    <property type="protein sequence ID" value="ASP28784.1"/>
    <property type="molecule type" value="Genomic_DNA"/>
</dbReference>
<evidence type="ECO:0000313" key="2">
    <source>
        <dbReference type="EMBL" id="ASP28784.1"/>
    </source>
</evidence>
<dbReference type="RefSeq" id="WP_094049986.1">
    <property type="nucleotide sequence ID" value="NZ_CP022536.1"/>
</dbReference>
<dbReference type="OrthoDB" id="9791162at2"/>
<keyword evidence="3" id="KW-1185">Reference proteome</keyword>
<dbReference type="Proteomes" id="UP000203229">
    <property type="component" value="Plasmid unnamed"/>
</dbReference>
<name>A0A222ERE8_9MOLU</name>
<dbReference type="Pfam" id="PF13614">
    <property type="entry name" value="AAA_31"/>
    <property type="match status" value="1"/>
</dbReference>
<evidence type="ECO:0000259" key="1">
    <source>
        <dbReference type="Pfam" id="PF13614"/>
    </source>
</evidence>
<dbReference type="Gene3D" id="3.40.50.300">
    <property type="entry name" value="P-loop containing nucleotide triphosphate hydrolases"/>
    <property type="match status" value="1"/>
</dbReference>
<protein>
    <submittedName>
        <fullName evidence="2">Chromosome partitioning protein ParA</fullName>
    </submittedName>
</protein>
<evidence type="ECO:0000313" key="3">
    <source>
        <dbReference type="Proteomes" id="UP000203229"/>
    </source>
</evidence>
<proteinExistence type="predicted"/>
<dbReference type="CDD" id="cd02042">
    <property type="entry name" value="ParAB_family"/>
    <property type="match status" value="1"/>
</dbReference>
<dbReference type="InterPro" id="IPR027417">
    <property type="entry name" value="P-loop_NTPase"/>
</dbReference>
<reference evidence="2 3" key="1">
    <citation type="submission" date="2017-07" db="EMBL/GenBank/DDBJ databases">
        <title>Complete genome sequence of Spiroplasma corruscae EC-1 (DSM 19793).</title>
        <authorList>
            <person name="Tsai Y.-M."/>
            <person name="Lo W.-S."/>
            <person name="Kuo C.-H."/>
        </authorList>
    </citation>
    <scope>NUCLEOTIDE SEQUENCE [LARGE SCALE GENOMIC DNA]</scope>
    <source>
        <strain evidence="2 3">EC-1</strain>
        <plasmid evidence="2 3">unnamed</plasmid>
    </source>
</reference>
<sequence>MKKITFSNSKGGVGKTTLSINFAQILSSVGKKVLVIDIDPQANISRYFLKNEYVSNDKIMSWFRDSGIEEISDSILKTDIKNIDIVPAWRELNSKGSIEISQESYSEMKLKFNLDKYNKLLGDVYDFIIFDVHPSFNNILLNVLIAVDLIITPIEPQIFSVEGIETMLLPLKKTVYETRKINPNFIEPKHYFIINKATKGKEHLSIISKFLEMKEIKQKILETTIPSNIKRQKELNAKEEIKVTEKNPFFKLANELAEKELI</sequence>
<dbReference type="PANTHER" id="PTHR13696:SF99">
    <property type="entry name" value="COBYRINIC ACID AC-DIAMIDE SYNTHASE"/>
    <property type="match status" value="1"/>
</dbReference>
<gene>
    <name evidence="2" type="primary">parA</name>
    <name evidence="2" type="ORF">SCORR_v1c10120</name>
</gene>
<dbReference type="KEGG" id="scou:SCORR_v1c10120"/>
<keyword evidence="2" id="KW-0614">Plasmid</keyword>
<organism evidence="2 3">
    <name type="scientific">Spiroplasma corruscae</name>
    <dbReference type="NCBI Taxonomy" id="216934"/>
    <lineage>
        <taxon>Bacteria</taxon>
        <taxon>Bacillati</taxon>
        <taxon>Mycoplasmatota</taxon>
        <taxon>Mollicutes</taxon>
        <taxon>Entomoplasmatales</taxon>
        <taxon>Spiroplasmataceae</taxon>
        <taxon>Spiroplasma</taxon>
    </lineage>
</organism>
<dbReference type="PANTHER" id="PTHR13696">
    <property type="entry name" value="P-LOOP CONTAINING NUCLEOSIDE TRIPHOSPHATE HYDROLASE"/>
    <property type="match status" value="1"/>
</dbReference>
<accession>A0A222ERE8</accession>
<feature type="domain" description="AAA" evidence="1">
    <location>
        <begin position="1"/>
        <end position="175"/>
    </location>
</feature>
<dbReference type="InterPro" id="IPR050678">
    <property type="entry name" value="DNA_Partitioning_ATPase"/>
</dbReference>
<dbReference type="InterPro" id="IPR025669">
    <property type="entry name" value="AAA_dom"/>
</dbReference>
<geneLocation type="plasmid" evidence="2 3">
    <name>unnamed</name>
</geneLocation>